<dbReference type="STRING" id="33114.A0A2G2XCQ8"/>
<sequence length="86" mass="9056">MVFGLAHDALQLIPRDTCHLPSATSGTRYRERKRVKADTMKVLGANQLASLSVEVPVIVAAQDSAQPVNAAPLDSSASVTVTPLDS</sequence>
<proteinExistence type="predicted"/>
<comment type="caution">
    <text evidence="1">The sequence shown here is derived from an EMBL/GenBank/DDBJ whole genome shotgun (WGS) entry which is preliminary data.</text>
</comment>
<dbReference type="OrthoDB" id="763417at2759"/>
<dbReference type="Proteomes" id="UP000224567">
    <property type="component" value="Unassembled WGS sequence"/>
</dbReference>
<name>A0A2G2XCQ8_CAPBA</name>
<accession>A0A2G2XCQ8</accession>
<gene>
    <name evidence="1" type="ORF">CQW23_03778</name>
</gene>
<keyword evidence="2" id="KW-1185">Reference proteome</keyword>
<evidence type="ECO:0000313" key="2">
    <source>
        <dbReference type="Proteomes" id="UP000224567"/>
    </source>
</evidence>
<dbReference type="EMBL" id="MLFT02000002">
    <property type="protein sequence ID" value="PHT55292.1"/>
    <property type="molecule type" value="Genomic_DNA"/>
</dbReference>
<organism evidence="1 2">
    <name type="scientific">Capsicum baccatum</name>
    <name type="common">Peruvian pepper</name>
    <dbReference type="NCBI Taxonomy" id="33114"/>
    <lineage>
        <taxon>Eukaryota</taxon>
        <taxon>Viridiplantae</taxon>
        <taxon>Streptophyta</taxon>
        <taxon>Embryophyta</taxon>
        <taxon>Tracheophyta</taxon>
        <taxon>Spermatophyta</taxon>
        <taxon>Magnoliopsida</taxon>
        <taxon>eudicotyledons</taxon>
        <taxon>Gunneridae</taxon>
        <taxon>Pentapetalae</taxon>
        <taxon>asterids</taxon>
        <taxon>lamiids</taxon>
        <taxon>Solanales</taxon>
        <taxon>Solanaceae</taxon>
        <taxon>Solanoideae</taxon>
        <taxon>Capsiceae</taxon>
        <taxon>Capsicum</taxon>
    </lineage>
</organism>
<dbReference type="AlphaFoldDB" id="A0A2G2XCQ8"/>
<protein>
    <submittedName>
        <fullName evidence="1">Uncharacterized protein</fullName>
    </submittedName>
</protein>
<reference evidence="1 2" key="1">
    <citation type="journal article" date="2017" name="Genome Biol.">
        <title>New reference genome sequences of hot pepper reveal the massive evolution of plant disease-resistance genes by retroduplication.</title>
        <authorList>
            <person name="Kim S."/>
            <person name="Park J."/>
            <person name="Yeom S.I."/>
            <person name="Kim Y.M."/>
            <person name="Seo E."/>
            <person name="Kim K.T."/>
            <person name="Kim M.S."/>
            <person name="Lee J.M."/>
            <person name="Cheong K."/>
            <person name="Shin H.S."/>
            <person name="Kim S.B."/>
            <person name="Han K."/>
            <person name="Lee J."/>
            <person name="Park M."/>
            <person name="Lee H.A."/>
            <person name="Lee H.Y."/>
            <person name="Lee Y."/>
            <person name="Oh S."/>
            <person name="Lee J.H."/>
            <person name="Choi E."/>
            <person name="Choi E."/>
            <person name="Lee S.E."/>
            <person name="Jeon J."/>
            <person name="Kim H."/>
            <person name="Choi G."/>
            <person name="Song H."/>
            <person name="Lee J."/>
            <person name="Lee S.C."/>
            <person name="Kwon J.K."/>
            <person name="Lee H.Y."/>
            <person name="Koo N."/>
            <person name="Hong Y."/>
            <person name="Kim R.W."/>
            <person name="Kang W.H."/>
            <person name="Huh J.H."/>
            <person name="Kang B.C."/>
            <person name="Yang T.J."/>
            <person name="Lee Y.H."/>
            <person name="Bennetzen J.L."/>
            <person name="Choi D."/>
        </authorList>
    </citation>
    <scope>NUCLEOTIDE SEQUENCE [LARGE SCALE GENOMIC DNA]</scope>
    <source>
        <strain evidence="2">cv. PBC81</strain>
    </source>
</reference>
<evidence type="ECO:0000313" key="1">
    <source>
        <dbReference type="EMBL" id="PHT55292.1"/>
    </source>
</evidence>
<reference evidence="2" key="2">
    <citation type="journal article" date="2017" name="J. Anim. Genet.">
        <title>Multiple reference genome sequences of hot pepper reveal the massive evolution of plant disease resistance genes by retroduplication.</title>
        <authorList>
            <person name="Kim S."/>
            <person name="Park J."/>
            <person name="Yeom S.-I."/>
            <person name="Kim Y.-M."/>
            <person name="Seo E."/>
            <person name="Kim K.-T."/>
            <person name="Kim M.-S."/>
            <person name="Lee J.M."/>
            <person name="Cheong K."/>
            <person name="Shin H.-S."/>
            <person name="Kim S.-B."/>
            <person name="Han K."/>
            <person name="Lee J."/>
            <person name="Park M."/>
            <person name="Lee H.-A."/>
            <person name="Lee H.-Y."/>
            <person name="Lee Y."/>
            <person name="Oh S."/>
            <person name="Lee J.H."/>
            <person name="Choi E."/>
            <person name="Choi E."/>
            <person name="Lee S.E."/>
            <person name="Jeon J."/>
            <person name="Kim H."/>
            <person name="Choi G."/>
            <person name="Song H."/>
            <person name="Lee J."/>
            <person name="Lee S.-C."/>
            <person name="Kwon J.-K."/>
            <person name="Lee H.-Y."/>
            <person name="Koo N."/>
            <person name="Hong Y."/>
            <person name="Kim R.W."/>
            <person name="Kang W.-H."/>
            <person name="Huh J.H."/>
            <person name="Kang B.-C."/>
            <person name="Yang T.-J."/>
            <person name="Lee Y.-H."/>
            <person name="Bennetzen J.L."/>
            <person name="Choi D."/>
        </authorList>
    </citation>
    <scope>NUCLEOTIDE SEQUENCE [LARGE SCALE GENOMIC DNA]</scope>
    <source>
        <strain evidence="2">cv. PBC81</strain>
    </source>
</reference>